<dbReference type="KEGG" id="soy:115881478"/>
<dbReference type="RefSeq" id="XP_030754831.1">
    <property type="nucleotide sequence ID" value="XM_030898971.1"/>
</dbReference>
<reference evidence="3" key="1">
    <citation type="submission" date="2025-08" db="UniProtKB">
        <authorList>
            <consortium name="RefSeq"/>
        </authorList>
    </citation>
    <scope>IDENTIFICATION</scope>
    <source>
        <tissue evidence="3">Gonads</tissue>
    </source>
</reference>
<evidence type="ECO:0000313" key="3">
    <source>
        <dbReference type="RefSeq" id="XP_030754831.1"/>
    </source>
</evidence>
<evidence type="ECO:0000313" key="2">
    <source>
        <dbReference type="Proteomes" id="UP000504635"/>
    </source>
</evidence>
<keyword evidence="1" id="KW-0732">Signal</keyword>
<dbReference type="Proteomes" id="UP000504635">
    <property type="component" value="Unplaced"/>
</dbReference>
<gene>
    <name evidence="3" type="primary">LOC115881478</name>
</gene>
<keyword evidence="2" id="KW-1185">Reference proteome</keyword>
<protein>
    <submittedName>
        <fullName evidence="3">Uncharacterized protein LOC115881478 isoform X1</fullName>
    </submittedName>
</protein>
<sequence length="238" mass="26892">MDVKAIVTISSLLIILQSVNIAVAAPQFYNTHNMGMNGLGPTYFFPSNYMPYAPFPYLPYSGYPTNLMNYPMQFPTNGTPWSSPTDLSSGNIPRYFGQMYTGINYPLAMNPSQNHVEIIDVSPEYQMKQLGMQGEFNQNHLDPSKSKYDVKVSTQTQNITSVPSQFSQPIKSDKVYNTTFRRTYVYDPSNPNINIEPINVHYINGVEVTTTTPAPTTESDHVEPIKQWIDNHLKNTSK</sequence>
<feature type="chain" id="PRO_5026889761" evidence="1">
    <location>
        <begin position="25"/>
        <end position="238"/>
    </location>
</feature>
<organism evidence="2 3">
    <name type="scientific">Sitophilus oryzae</name>
    <name type="common">Rice weevil</name>
    <name type="synonym">Curculio oryzae</name>
    <dbReference type="NCBI Taxonomy" id="7048"/>
    <lineage>
        <taxon>Eukaryota</taxon>
        <taxon>Metazoa</taxon>
        <taxon>Ecdysozoa</taxon>
        <taxon>Arthropoda</taxon>
        <taxon>Hexapoda</taxon>
        <taxon>Insecta</taxon>
        <taxon>Pterygota</taxon>
        <taxon>Neoptera</taxon>
        <taxon>Endopterygota</taxon>
        <taxon>Coleoptera</taxon>
        <taxon>Polyphaga</taxon>
        <taxon>Cucujiformia</taxon>
        <taxon>Curculionidae</taxon>
        <taxon>Dryophthorinae</taxon>
        <taxon>Sitophilus</taxon>
    </lineage>
</organism>
<feature type="signal peptide" evidence="1">
    <location>
        <begin position="1"/>
        <end position="24"/>
    </location>
</feature>
<name>A0A6J2XUW6_SITOR</name>
<proteinExistence type="predicted"/>
<dbReference type="InParanoid" id="A0A6J2XUW6"/>
<accession>A0A6J2XUW6</accession>
<dbReference type="AlphaFoldDB" id="A0A6J2XUW6"/>
<evidence type="ECO:0000256" key="1">
    <source>
        <dbReference type="SAM" id="SignalP"/>
    </source>
</evidence>
<dbReference type="GeneID" id="115881478"/>